<evidence type="ECO:0008006" key="4">
    <source>
        <dbReference type="Google" id="ProtNLM"/>
    </source>
</evidence>
<dbReference type="OMA" id="MNCADVV"/>
<sequence>LMKSIIALVLSSQVAAHMNMEIPAPRNYKGNPYVQNIDYDIDAPITIGQFPCKNVAPLASTATVQAGSNFQVTLAGGAPHNGGNCEFSVSYDQKTWVVLKTVLGNCMVPQLVYDVPIPSNAPNGKVSFSWSWVNRSGNREFYQNCADITIAGGQDGGSFTGPQMVVANIGSYPTIEE</sequence>
<accession>A0A137NYT9</accession>
<evidence type="ECO:0000313" key="3">
    <source>
        <dbReference type="Proteomes" id="UP000070444"/>
    </source>
</evidence>
<organism evidence="2 3">
    <name type="scientific">Conidiobolus coronatus (strain ATCC 28846 / CBS 209.66 / NRRL 28638)</name>
    <name type="common">Delacroixia coronata</name>
    <dbReference type="NCBI Taxonomy" id="796925"/>
    <lineage>
        <taxon>Eukaryota</taxon>
        <taxon>Fungi</taxon>
        <taxon>Fungi incertae sedis</taxon>
        <taxon>Zoopagomycota</taxon>
        <taxon>Entomophthoromycotina</taxon>
        <taxon>Entomophthoromycetes</taxon>
        <taxon>Entomophthorales</taxon>
        <taxon>Ancylistaceae</taxon>
        <taxon>Conidiobolus</taxon>
    </lineage>
</organism>
<dbReference type="PANTHER" id="PTHR36182">
    <property type="entry name" value="PROTEIN, PUTATIVE (AFU_ORTHOLOGUE AFUA_6G10930)-RELATED"/>
    <property type="match status" value="1"/>
</dbReference>
<keyword evidence="3" id="KW-1185">Reference proteome</keyword>
<dbReference type="AlphaFoldDB" id="A0A137NYT9"/>
<dbReference type="Proteomes" id="UP000070444">
    <property type="component" value="Unassembled WGS sequence"/>
</dbReference>
<dbReference type="EMBL" id="KQ964604">
    <property type="protein sequence ID" value="KXN67937.1"/>
    <property type="molecule type" value="Genomic_DNA"/>
</dbReference>
<name>A0A137NYT9_CONC2</name>
<feature type="signal peptide" evidence="1">
    <location>
        <begin position="1"/>
        <end position="16"/>
    </location>
</feature>
<dbReference type="PANTHER" id="PTHR36182:SF1">
    <property type="entry name" value="PROTEIN, PUTATIVE (AFU_ORTHOLOGUE AFUA_6G10930)-RELATED"/>
    <property type="match status" value="1"/>
</dbReference>
<evidence type="ECO:0000256" key="1">
    <source>
        <dbReference type="SAM" id="SignalP"/>
    </source>
</evidence>
<proteinExistence type="predicted"/>
<evidence type="ECO:0000313" key="2">
    <source>
        <dbReference type="EMBL" id="KXN67937.1"/>
    </source>
</evidence>
<gene>
    <name evidence="2" type="ORF">CONCODRAFT_28191</name>
</gene>
<keyword evidence="1" id="KW-0732">Signal</keyword>
<dbReference type="OrthoDB" id="2342176at2759"/>
<protein>
    <recommendedName>
        <fullName evidence="4">Lytic polysaccharide monooxygenase</fullName>
    </recommendedName>
</protein>
<dbReference type="STRING" id="796925.A0A137NYT9"/>
<dbReference type="Gene3D" id="2.70.50.70">
    <property type="match status" value="1"/>
</dbReference>
<feature type="non-terminal residue" evidence="2">
    <location>
        <position position="177"/>
    </location>
</feature>
<reference evidence="2 3" key="1">
    <citation type="journal article" date="2015" name="Genome Biol. Evol.">
        <title>Phylogenomic analyses indicate that early fungi evolved digesting cell walls of algal ancestors of land plants.</title>
        <authorList>
            <person name="Chang Y."/>
            <person name="Wang S."/>
            <person name="Sekimoto S."/>
            <person name="Aerts A.L."/>
            <person name="Choi C."/>
            <person name="Clum A."/>
            <person name="LaButti K.M."/>
            <person name="Lindquist E.A."/>
            <person name="Yee Ngan C."/>
            <person name="Ohm R.A."/>
            <person name="Salamov A.A."/>
            <person name="Grigoriev I.V."/>
            <person name="Spatafora J.W."/>
            <person name="Berbee M.L."/>
        </authorList>
    </citation>
    <scope>NUCLEOTIDE SEQUENCE [LARGE SCALE GENOMIC DNA]</scope>
    <source>
        <strain evidence="2 3">NRRL 28638</strain>
    </source>
</reference>
<feature type="chain" id="PRO_5007294243" description="Lytic polysaccharide monooxygenase" evidence="1">
    <location>
        <begin position="17"/>
        <end position="177"/>
    </location>
</feature>
<feature type="non-terminal residue" evidence="2">
    <location>
        <position position="1"/>
    </location>
</feature>